<dbReference type="eggNOG" id="COG3816">
    <property type="taxonomic scope" value="Bacteria"/>
</dbReference>
<evidence type="ECO:0008006" key="5">
    <source>
        <dbReference type="Google" id="ProtNLM"/>
    </source>
</evidence>
<evidence type="ECO:0000259" key="2">
    <source>
        <dbReference type="Pfam" id="PF21028"/>
    </source>
</evidence>
<dbReference type="Proteomes" id="UP000024547">
    <property type="component" value="Unassembled WGS sequence"/>
</dbReference>
<dbReference type="InterPro" id="IPR048342">
    <property type="entry name" value="DUF1285_C"/>
</dbReference>
<dbReference type="Pfam" id="PF06938">
    <property type="entry name" value="DUF1285_N"/>
    <property type="match status" value="1"/>
</dbReference>
<protein>
    <recommendedName>
        <fullName evidence="5">DUF1285 domain-containing protein</fullName>
    </recommendedName>
</protein>
<proteinExistence type="predicted"/>
<dbReference type="Gene3D" id="2.30.270.10">
    <property type="entry name" value="duf1285 protein"/>
    <property type="match status" value="1"/>
</dbReference>
<feature type="domain" description="DUF1285" evidence="2">
    <location>
        <begin position="102"/>
        <end position="196"/>
    </location>
</feature>
<dbReference type="InterPro" id="IPR023361">
    <property type="entry name" value="DUF1285_beta_roll_sf"/>
</dbReference>
<dbReference type="PIRSF" id="PIRSF029557">
    <property type="entry name" value="UCP029557"/>
    <property type="match status" value="1"/>
</dbReference>
<dbReference type="Pfam" id="PF21028">
    <property type="entry name" value="DUF1285_C"/>
    <property type="match status" value="1"/>
</dbReference>
<comment type="caution">
    <text evidence="3">The sequence shown here is derived from an EMBL/GenBank/DDBJ whole genome shotgun (WGS) entry which is preliminary data.</text>
</comment>
<dbReference type="EMBL" id="AWFH01000001">
    <property type="protein sequence ID" value="KCZ65069.1"/>
    <property type="molecule type" value="Genomic_DNA"/>
</dbReference>
<dbReference type="InterPro" id="IPR048341">
    <property type="entry name" value="DUF1285_N"/>
</dbReference>
<dbReference type="STRING" id="1280948.HY36_01445"/>
<dbReference type="OrthoDB" id="3078366at2"/>
<sequence>MAEQNVNSSATTTISLEETLKAILPDGKVEGKLPPVHLWNPDRTADIDMEIRADGSWWHGGGRINREKLVKLFSRILRQDPDGKIWLVTPYEKVIVHVEDAPFTAVRVERAGEPGPQQTLAFVTNLGDVTLAGPDAPLRIETDPETGEPSPYVLVRGQLEAKLTRPVFYELAELAEPAPDGSDTFGVWSQGSFFPLGSAG</sequence>
<gene>
    <name evidence="3" type="ORF">HY36_01445</name>
</gene>
<evidence type="ECO:0000259" key="1">
    <source>
        <dbReference type="Pfam" id="PF06938"/>
    </source>
</evidence>
<keyword evidence="4" id="KW-1185">Reference proteome</keyword>
<dbReference type="InterPro" id="IPR010707">
    <property type="entry name" value="DUF1285"/>
</dbReference>
<dbReference type="AlphaFoldDB" id="A0A059EAZ3"/>
<dbReference type="Gene3D" id="3.10.540.10">
    <property type="entry name" value="duf1285 like domain"/>
    <property type="match status" value="1"/>
</dbReference>
<accession>A0A059EAZ3</accession>
<dbReference type="RefSeq" id="WP_081805970.1">
    <property type="nucleotide sequence ID" value="NZ_AWFH01000001.1"/>
</dbReference>
<reference evidence="3 4" key="1">
    <citation type="journal article" date="2014" name="Antonie Van Leeuwenhoek">
        <title>Hyphomonas beringensis sp. nov. and Hyphomonas chukchiensis sp. nov., isolated from surface seawater of the Bering Sea and Chukchi Sea.</title>
        <authorList>
            <person name="Li C."/>
            <person name="Lai Q."/>
            <person name="Li G."/>
            <person name="Dong C."/>
            <person name="Wang J."/>
            <person name="Liao Y."/>
            <person name="Shao Z."/>
        </authorList>
    </citation>
    <scope>NUCLEOTIDE SEQUENCE [LARGE SCALE GENOMIC DNA]</scope>
    <source>
        <strain evidence="3 4">22II1-22F38</strain>
    </source>
</reference>
<organism evidence="3 4">
    <name type="scientific">Hyphomonas atlantica</name>
    <dbReference type="NCBI Taxonomy" id="1280948"/>
    <lineage>
        <taxon>Bacteria</taxon>
        <taxon>Pseudomonadati</taxon>
        <taxon>Pseudomonadota</taxon>
        <taxon>Alphaproteobacteria</taxon>
        <taxon>Hyphomonadales</taxon>
        <taxon>Hyphomonadaceae</taxon>
        <taxon>Hyphomonas</taxon>
    </lineage>
</organism>
<evidence type="ECO:0000313" key="3">
    <source>
        <dbReference type="EMBL" id="KCZ65069.1"/>
    </source>
</evidence>
<name>A0A059EAZ3_9PROT</name>
<feature type="domain" description="DUF1285" evidence="1">
    <location>
        <begin position="34"/>
        <end position="101"/>
    </location>
</feature>
<evidence type="ECO:0000313" key="4">
    <source>
        <dbReference type="Proteomes" id="UP000024547"/>
    </source>
</evidence>
<dbReference type="PATRIC" id="fig|1280948.3.peg.281"/>